<evidence type="ECO:0000313" key="3">
    <source>
        <dbReference type="EMBL" id="GAA4745250.1"/>
    </source>
</evidence>
<protein>
    <submittedName>
        <fullName evidence="3">DUF445 domain-containing protein</fullName>
    </submittedName>
</protein>
<dbReference type="EMBL" id="BAABIE010000004">
    <property type="protein sequence ID" value="GAA4745250.1"/>
    <property type="molecule type" value="Genomic_DNA"/>
</dbReference>
<evidence type="ECO:0000256" key="1">
    <source>
        <dbReference type="SAM" id="MobiDB-lite"/>
    </source>
</evidence>
<gene>
    <name evidence="3" type="ORF">GCM10023217_12910</name>
</gene>
<evidence type="ECO:0000313" key="4">
    <source>
        <dbReference type="Proteomes" id="UP001500822"/>
    </source>
</evidence>
<dbReference type="Proteomes" id="UP001500822">
    <property type="component" value="Unassembled WGS sequence"/>
</dbReference>
<comment type="caution">
    <text evidence="3">The sequence shown here is derived from an EMBL/GenBank/DDBJ whole genome shotgun (WGS) entry which is preliminary data.</text>
</comment>
<dbReference type="PANTHER" id="PTHR38442:SF1">
    <property type="entry name" value="INNER MEMBRANE PROTEIN"/>
    <property type="match status" value="1"/>
</dbReference>
<feature type="compositionally biased region" description="Polar residues" evidence="1">
    <location>
        <begin position="1"/>
        <end position="11"/>
    </location>
</feature>
<reference evidence="4" key="1">
    <citation type="journal article" date="2019" name="Int. J. Syst. Evol. Microbiol.">
        <title>The Global Catalogue of Microorganisms (GCM) 10K type strain sequencing project: providing services to taxonomists for standard genome sequencing and annotation.</title>
        <authorList>
            <consortium name="The Broad Institute Genomics Platform"/>
            <consortium name="The Broad Institute Genome Sequencing Center for Infectious Disease"/>
            <person name="Wu L."/>
            <person name="Ma J."/>
        </authorList>
    </citation>
    <scope>NUCLEOTIDE SEQUENCE [LARGE SCALE GENOMIC DNA]</scope>
    <source>
        <strain evidence="4">JCM 18077</strain>
    </source>
</reference>
<organism evidence="3 4">
    <name type="scientific">Gordonia alkaliphila</name>
    <dbReference type="NCBI Taxonomy" id="1053547"/>
    <lineage>
        <taxon>Bacteria</taxon>
        <taxon>Bacillati</taxon>
        <taxon>Actinomycetota</taxon>
        <taxon>Actinomycetes</taxon>
        <taxon>Mycobacteriales</taxon>
        <taxon>Gordoniaceae</taxon>
        <taxon>Gordonia</taxon>
    </lineage>
</organism>
<dbReference type="PANTHER" id="PTHR38442">
    <property type="entry name" value="INNER MEMBRANE PROTEIN-RELATED"/>
    <property type="match status" value="1"/>
</dbReference>
<dbReference type="RefSeq" id="WP_425556490.1">
    <property type="nucleotide sequence ID" value="NZ_BAABIE010000004.1"/>
</dbReference>
<dbReference type="InterPro" id="IPR007383">
    <property type="entry name" value="DUF445"/>
</dbReference>
<accession>A0ABP8Z373</accession>
<name>A0ABP8Z373_9ACTN</name>
<keyword evidence="2" id="KW-1133">Transmembrane helix</keyword>
<evidence type="ECO:0000256" key="2">
    <source>
        <dbReference type="SAM" id="Phobius"/>
    </source>
</evidence>
<feature type="transmembrane region" description="Helical" evidence="2">
    <location>
        <begin position="40"/>
        <end position="59"/>
    </location>
</feature>
<feature type="region of interest" description="Disordered" evidence="1">
    <location>
        <begin position="1"/>
        <end position="25"/>
    </location>
</feature>
<sequence>MGDTGLMSTTLPAPPSVRTSPGGLTEPDAERLASLRRMKLLAVSFLIFAAIVYLIMRWLEHRDGADVAAWVGYVRAASEAGMVGALADWFAVTALFKHPLRLPIPHTALIPRKKDEIGEQLGGFIEENFMIPEVIAERARTVNLPGRVSGWVADPANAGRVNDEVSRAFGLVSEMLRDEDVETFIQSVLKWAAEPVWAPPVGRVLQQLVDEDRLEPVIQLLCDRAHDWALGSQGLIDRVVDRDGPAWTPRFVNNLVGDKIYRELTEFTFKVRADPDHELRLAMIEFVHNFADDLQHDGVMIAKFEGIKEELLGRDEVTGAASTAWQAGKAVIEQMIDDPKSTLRTSLADAVVRFAVRVRDDEPLLEKINSWVARAGQHVAENYSTEIISVITETVRGWDAEETSRKLELQVGRDLQFIRINGTVVGALAGLAIYTASELLFG</sequence>
<proteinExistence type="predicted"/>
<keyword evidence="4" id="KW-1185">Reference proteome</keyword>
<dbReference type="Pfam" id="PF04286">
    <property type="entry name" value="DUF445"/>
    <property type="match status" value="1"/>
</dbReference>
<keyword evidence="2" id="KW-0472">Membrane</keyword>
<keyword evidence="2" id="KW-0812">Transmembrane</keyword>